<proteinExistence type="predicted"/>
<dbReference type="Proteomes" id="UP001194746">
    <property type="component" value="Unassembled WGS sequence"/>
</dbReference>
<reference evidence="2" key="2">
    <citation type="submission" date="2020-02" db="EMBL/GenBank/DDBJ databases">
        <authorList>
            <person name="Gilchrist C.L.M."/>
            <person name="Chooi Y.-H."/>
        </authorList>
    </citation>
    <scope>NUCLEOTIDE SEQUENCE</scope>
    <source>
        <strain evidence="2">MST-FP2251</strain>
    </source>
</reference>
<feature type="compositionally biased region" description="Basic residues" evidence="1">
    <location>
        <begin position="610"/>
        <end position="623"/>
    </location>
</feature>
<feature type="region of interest" description="Disordered" evidence="1">
    <location>
        <begin position="1"/>
        <end position="36"/>
    </location>
</feature>
<evidence type="ECO:0000313" key="2">
    <source>
        <dbReference type="EMBL" id="KAF9885218.1"/>
    </source>
</evidence>
<dbReference type="PANTHER" id="PTHR34365">
    <property type="entry name" value="ENOLASE (DUF1399)"/>
    <property type="match status" value="1"/>
</dbReference>
<feature type="region of interest" description="Disordered" evidence="1">
    <location>
        <begin position="559"/>
        <end position="661"/>
    </location>
</feature>
<reference evidence="2" key="1">
    <citation type="journal article" date="2019" name="Beilstein J. Org. Chem.">
        <title>Nanangenines: drimane sesquiterpenoids as the dominant metabolite cohort of a novel Australian fungus, Aspergillus nanangensis.</title>
        <authorList>
            <person name="Lacey H.J."/>
            <person name="Gilchrist C.L.M."/>
            <person name="Crombie A."/>
            <person name="Kalaitzis J.A."/>
            <person name="Vuong D."/>
            <person name="Rutledge P.J."/>
            <person name="Turner P."/>
            <person name="Pitt J.I."/>
            <person name="Lacey E."/>
            <person name="Chooi Y.H."/>
            <person name="Piggott A.M."/>
        </authorList>
    </citation>
    <scope>NUCLEOTIDE SEQUENCE</scope>
    <source>
        <strain evidence="2">MST-FP2251</strain>
    </source>
</reference>
<feature type="compositionally biased region" description="Low complexity" evidence="1">
    <location>
        <begin position="563"/>
        <end position="573"/>
    </location>
</feature>
<keyword evidence="3" id="KW-1185">Reference proteome</keyword>
<evidence type="ECO:0000256" key="1">
    <source>
        <dbReference type="SAM" id="MobiDB-lite"/>
    </source>
</evidence>
<organism evidence="2 3">
    <name type="scientific">Aspergillus nanangensis</name>
    <dbReference type="NCBI Taxonomy" id="2582783"/>
    <lineage>
        <taxon>Eukaryota</taxon>
        <taxon>Fungi</taxon>
        <taxon>Dikarya</taxon>
        <taxon>Ascomycota</taxon>
        <taxon>Pezizomycotina</taxon>
        <taxon>Eurotiomycetes</taxon>
        <taxon>Eurotiomycetidae</taxon>
        <taxon>Eurotiales</taxon>
        <taxon>Aspergillaceae</taxon>
        <taxon>Aspergillus</taxon>
        <taxon>Aspergillus subgen. Circumdati</taxon>
    </lineage>
</organism>
<dbReference type="PANTHER" id="PTHR34365:SF7">
    <property type="entry name" value="GLYCINE-RICH DOMAIN-CONTAINING PROTEIN 1"/>
    <property type="match status" value="1"/>
</dbReference>
<comment type="caution">
    <text evidence="2">The sequence shown here is derived from an EMBL/GenBank/DDBJ whole genome shotgun (WGS) entry which is preliminary data.</text>
</comment>
<feature type="compositionally biased region" description="Pro residues" evidence="1">
    <location>
        <begin position="12"/>
        <end position="29"/>
    </location>
</feature>
<protein>
    <submittedName>
        <fullName evidence="2">Uncharacterized protein</fullName>
    </submittedName>
</protein>
<name>A0AAD4CFB1_ASPNN</name>
<dbReference type="Pfam" id="PF07173">
    <property type="entry name" value="GRDP-like"/>
    <property type="match status" value="1"/>
</dbReference>
<feature type="compositionally biased region" description="Basic residues" evidence="1">
    <location>
        <begin position="631"/>
        <end position="646"/>
    </location>
</feature>
<sequence>MSSLTAEDLASDPPPPYEECERPPPPAQPALPRIDPTPSAGSPIAFTVTRDQCIAHLKFLAVLADLRDTVASIPGLFGIADANEKLFQEHTNEAQIRVKEKRWAVYTARAVERYATWWEACIVNCKSPPAADHLYRIWYEDVVRLENPIQWVPEMLPPLDVLMVLHAHMLSPRGFLEDCIRYGKRGLWSSGFPWGAVNECITNDTLEYQVPADARQSFEQKTGLFWDNLHDPETKTLHCPSCRVQIAVPWTYGEISLPMDRAFDEFCGFADHRFSARCPSCRFQIDHERLKVDKFRKDIEALLHRHLPMPGTLYNLRGVPEANVKGERRKSQSTFPNRFIRAAAFQLLHETDPTENKCRTMGTLRSKLASLLSDRSTMKKTHADFPSFSVTTLDSQEKVAFRRMMSRYWDNLSPFALDLVGAVIRQGSFIQKMDQLDWLHSPTVRVTVARLIKKYELFFRIMAENPHHMAVPTLDVDLAWHTHQLCAARYYTYSTAQTARHTKFPIFVDHDDKVDENRLSDGFEWTSSVYKSLTGGELYSECVCWYCEATRASDLHRSTGIFSSSSSSSSSSSAATTRARNAVAKLHSQNNEGSLSHPDRNPHISAHNAIRPRIHASFRPRKHDPRETKMLRLRSAHSTARRRAVKRGGPSSSSSRNDDPTMQAFPMAWGIPVYAPGYAPYMCDPGLHQEAYVANPSCGNQGSA</sequence>
<dbReference type="InterPro" id="IPR009836">
    <property type="entry name" value="GRDP-like"/>
</dbReference>
<dbReference type="AlphaFoldDB" id="A0AAD4CFB1"/>
<dbReference type="EMBL" id="VCAU01000100">
    <property type="protein sequence ID" value="KAF9885218.1"/>
    <property type="molecule type" value="Genomic_DNA"/>
</dbReference>
<gene>
    <name evidence="2" type="ORF">FE257_000578</name>
</gene>
<evidence type="ECO:0000313" key="3">
    <source>
        <dbReference type="Proteomes" id="UP001194746"/>
    </source>
</evidence>
<accession>A0AAD4CFB1</accession>